<feature type="transmembrane region" description="Helical" evidence="6">
    <location>
        <begin position="36"/>
        <end position="55"/>
    </location>
</feature>
<dbReference type="RefSeq" id="WP_253053422.1">
    <property type="nucleotide sequence ID" value="NZ_JAMXWN010000004.1"/>
</dbReference>
<comment type="subcellular location">
    <subcellularLocation>
        <location evidence="1">Endomembrane system</location>
        <topology evidence="1">Multi-pass membrane protein</topology>
    </subcellularLocation>
</comment>
<feature type="domain" description="EamA" evidence="7">
    <location>
        <begin position="9"/>
        <end position="135"/>
    </location>
</feature>
<feature type="transmembrane region" description="Helical" evidence="6">
    <location>
        <begin position="206"/>
        <end position="229"/>
    </location>
</feature>
<gene>
    <name evidence="8" type="ORF">ACFP7A_06955</name>
</gene>
<feature type="transmembrane region" description="Helical" evidence="6">
    <location>
        <begin position="266"/>
        <end position="289"/>
    </location>
</feature>
<reference evidence="9" key="1">
    <citation type="journal article" date="2019" name="Int. J. Syst. Evol. Microbiol.">
        <title>The Global Catalogue of Microorganisms (GCM) 10K type strain sequencing project: providing services to taxonomists for standard genome sequencing and annotation.</title>
        <authorList>
            <consortium name="The Broad Institute Genomics Platform"/>
            <consortium name="The Broad Institute Genome Sequencing Center for Infectious Disease"/>
            <person name="Wu L."/>
            <person name="Ma J."/>
        </authorList>
    </citation>
    <scope>NUCLEOTIDE SEQUENCE [LARGE SCALE GENOMIC DNA]</scope>
    <source>
        <strain evidence="9">CCUG 42001</strain>
    </source>
</reference>
<dbReference type="SUPFAM" id="SSF103481">
    <property type="entry name" value="Multidrug resistance efflux transporter EmrE"/>
    <property type="match status" value="2"/>
</dbReference>
<dbReference type="Pfam" id="PF00892">
    <property type="entry name" value="EamA"/>
    <property type="match status" value="2"/>
</dbReference>
<evidence type="ECO:0000256" key="4">
    <source>
        <dbReference type="ARBA" id="ARBA00022989"/>
    </source>
</evidence>
<accession>A0ABW1WCM0</accession>
<keyword evidence="5 6" id="KW-0472">Membrane</keyword>
<feature type="transmembrane region" description="Helical" evidence="6">
    <location>
        <begin position="147"/>
        <end position="168"/>
    </location>
</feature>
<evidence type="ECO:0000256" key="6">
    <source>
        <dbReference type="SAM" id="Phobius"/>
    </source>
</evidence>
<proteinExistence type="inferred from homology"/>
<protein>
    <submittedName>
        <fullName evidence="8">DMT family transporter</fullName>
    </submittedName>
</protein>
<evidence type="ECO:0000313" key="8">
    <source>
        <dbReference type="EMBL" id="MFC6386333.1"/>
    </source>
</evidence>
<comment type="similarity">
    <text evidence="2">Belongs to the EamA transporter family.</text>
</comment>
<evidence type="ECO:0000256" key="2">
    <source>
        <dbReference type="ARBA" id="ARBA00007362"/>
    </source>
</evidence>
<name>A0ABW1WCM0_9BACL</name>
<sequence>MSMKHFMLLNLLGALWGGSFLFMRVASPVLGPVLLIALRVILAGLALLFYALTIRKIPNFKQKWKQYIFLGAMNAAIPFTLIAASELHLTASVSSILNATTPLFTLIVATVWMKEKLLLSKLVSIVVGIVGVAILAGWGHLGHSPMVLLSLIFSLLASLCYGISGVYAKKKFSKEPSLTLAIGQQLAAGLVLLPFSLPSINRFQMMTFPIALAVLSLALFSTSIAYLIYFSLIRSVGPTKTLSVTLLVPLYGVIWGLLFLGERMSLGTLAGLVVILSSTMMITELKFNFRSFKRLKGKKGRNAS</sequence>
<keyword evidence="3 6" id="KW-0812">Transmembrane</keyword>
<feature type="domain" description="EamA" evidence="7">
    <location>
        <begin position="150"/>
        <end position="283"/>
    </location>
</feature>
<evidence type="ECO:0000256" key="1">
    <source>
        <dbReference type="ARBA" id="ARBA00004127"/>
    </source>
</evidence>
<feature type="transmembrane region" description="Helical" evidence="6">
    <location>
        <begin position="91"/>
        <end position="113"/>
    </location>
</feature>
<feature type="transmembrane region" description="Helical" evidence="6">
    <location>
        <begin position="67"/>
        <end position="85"/>
    </location>
</feature>
<dbReference type="Proteomes" id="UP001596267">
    <property type="component" value="Unassembled WGS sequence"/>
</dbReference>
<keyword evidence="4 6" id="KW-1133">Transmembrane helix</keyword>
<organism evidence="8 9">
    <name type="scientific">Sporolactobacillus kofuensis</name>
    <dbReference type="NCBI Taxonomy" id="269672"/>
    <lineage>
        <taxon>Bacteria</taxon>
        <taxon>Bacillati</taxon>
        <taxon>Bacillota</taxon>
        <taxon>Bacilli</taxon>
        <taxon>Bacillales</taxon>
        <taxon>Sporolactobacillaceae</taxon>
        <taxon>Sporolactobacillus</taxon>
    </lineage>
</organism>
<dbReference type="EMBL" id="JBHSTQ010000005">
    <property type="protein sequence ID" value="MFC6386333.1"/>
    <property type="molecule type" value="Genomic_DNA"/>
</dbReference>
<feature type="transmembrane region" description="Helical" evidence="6">
    <location>
        <begin position="180"/>
        <end position="200"/>
    </location>
</feature>
<dbReference type="InterPro" id="IPR037185">
    <property type="entry name" value="EmrE-like"/>
</dbReference>
<evidence type="ECO:0000256" key="3">
    <source>
        <dbReference type="ARBA" id="ARBA00022692"/>
    </source>
</evidence>
<evidence type="ECO:0000313" key="9">
    <source>
        <dbReference type="Proteomes" id="UP001596267"/>
    </source>
</evidence>
<keyword evidence="9" id="KW-1185">Reference proteome</keyword>
<dbReference type="PANTHER" id="PTHR32322">
    <property type="entry name" value="INNER MEMBRANE TRANSPORTER"/>
    <property type="match status" value="1"/>
</dbReference>
<evidence type="ECO:0000256" key="5">
    <source>
        <dbReference type="ARBA" id="ARBA00023136"/>
    </source>
</evidence>
<dbReference type="InterPro" id="IPR050638">
    <property type="entry name" value="AA-Vitamin_Transporters"/>
</dbReference>
<evidence type="ECO:0000259" key="7">
    <source>
        <dbReference type="Pfam" id="PF00892"/>
    </source>
</evidence>
<dbReference type="InterPro" id="IPR000620">
    <property type="entry name" value="EamA_dom"/>
</dbReference>
<feature type="transmembrane region" description="Helical" evidence="6">
    <location>
        <begin position="122"/>
        <end position="141"/>
    </location>
</feature>
<feature type="transmembrane region" description="Helical" evidence="6">
    <location>
        <begin position="241"/>
        <end position="260"/>
    </location>
</feature>
<comment type="caution">
    <text evidence="8">The sequence shown here is derived from an EMBL/GenBank/DDBJ whole genome shotgun (WGS) entry which is preliminary data.</text>
</comment>
<dbReference type="PANTHER" id="PTHR32322:SF9">
    <property type="entry name" value="AMINO-ACID METABOLITE EFFLUX PUMP-RELATED"/>
    <property type="match status" value="1"/>
</dbReference>